<evidence type="ECO:0000313" key="3">
    <source>
        <dbReference type="Proteomes" id="UP000503640"/>
    </source>
</evidence>
<evidence type="ECO:0000259" key="1">
    <source>
        <dbReference type="Pfam" id="PF00534"/>
    </source>
</evidence>
<accession>A0A7I9VPL0</accession>
<gene>
    <name evidence="2" type="ORF">AMYX_28200</name>
</gene>
<dbReference type="Pfam" id="PF00534">
    <property type="entry name" value="Glycos_transf_1"/>
    <property type="match status" value="1"/>
</dbReference>
<protein>
    <recommendedName>
        <fullName evidence="1">Glycosyl transferase family 1 domain-containing protein</fullName>
    </recommendedName>
</protein>
<dbReference type="RefSeq" id="WP_176066268.1">
    <property type="nucleotide sequence ID" value="NZ_BJTG01000006.1"/>
</dbReference>
<comment type="caution">
    <text evidence="2">The sequence shown here is derived from an EMBL/GenBank/DDBJ whole genome shotgun (WGS) entry which is preliminary data.</text>
</comment>
<dbReference type="EMBL" id="BJTG01000006">
    <property type="protein sequence ID" value="GEJ58079.1"/>
    <property type="molecule type" value="Genomic_DNA"/>
</dbReference>
<dbReference type="NCBIfam" id="TIGR04348">
    <property type="entry name" value="selenoneine biosynthesis selenosugar synthase SenB"/>
    <property type="match status" value="1"/>
</dbReference>
<feature type="domain" description="Glycosyl transferase family 1" evidence="1">
    <location>
        <begin position="137"/>
        <end position="290"/>
    </location>
</feature>
<dbReference type="Proteomes" id="UP000503640">
    <property type="component" value="Unassembled WGS sequence"/>
</dbReference>
<evidence type="ECO:0000313" key="2">
    <source>
        <dbReference type="EMBL" id="GEJ58079.1"/>
    </source>
</evidence>
<dbReference type="SUPFAM" id="SSF53756">
    <property type="entry name" value="UDP-Glycosyltransferase/glycogen phosphorylase"/>
    <property type="match status" value="1"/>
</dbReference>
<dbReference type="Gene3D" id="3.40.50.2000">
    <property type="entry name" value="Glycogen Phosphorylase B"/>
    <property type="match status" value="1"/>
</dbReference>
<sequence length="315" mass="33524">MKILIVTPAPRGSHKGNRVTALRWAAHLRALGHRATLAEAWTGQPCDLLVALHATRSYPSAAAWRERRPDAPLVVGLAGTDLYQDLPASPEARRSLELATRLTVLQPLGIEALPPAVRAKARPILQSARAVPPAPAPEGVFRLCLLAHLRSVKDVFLAPAAMRLLPPRSRAELLHLGAALDAGAEARARREMAANPRYRWAGEHPRRDALATLAGSALLAVTSRLEGGANVVSEAIAAGVPVLSTRVDGSVGVLGPDYPGLYPVGDEAALAALALRAEEDAGFLGELRARVQALRPLVDPARERAAWRALLAELR</sequence>
<keyword evidence="3" id="KW-1185">Reference proteome</keyword>
<name>A0A7I9VPL0_9BACT</name>
<dbReference type="InterPro" id="IPR001296">
    <property type="entry name" value="Glyco_trans_1"/>
</dbReference>
<dbReference type="InterPro" id="IPR027627">
    <property type="entry name" value="Glycosyltransferase_put"/>
</dbReference>
<proteinExistence type="predicted"/>
<reference evidence="3" key="1">
    <citation type="journal article" date="2020" name="Appl. Environ. Microbiol.">
        <title>Diazotrophic Anaeromyxobacter Isolates from Soils.</title>
        <authorList>
            <person name="Masuda Y."/>
            <person name="Yamanaka H."/>
            <person name="Xu Z.X."/>
            <person name="Shiratori Y."/>
            <person name="Aono T."/>
            <person name="Amachi S."/>
            <person name="Senoo K."/>
            <person name="Itoh H."/>
        </authorList>
    </citation>
    <scope>NUCLEOTIDE SEQUENCE [LARGE SCALE GENOMIC DNA]</scope>
    <source>
        <strain evidence="3">R267</strain>
    </source>
</reference>
<dbReference type="GO" id="GO:0016757">
    <property type="term" value="F:glycosyltransferase activity"/>
    <property type="evidence" value="ECO:0007669"/>
    <property type="project" value="InterPro"/>
</dbReference>
<organism evidence="2 3">
    <name type="scientific">Anaeromyxobacter diazotrophicus</name>
    <dbReference type="NCBI Taxonomy" id="2590199"/>
    <lineage>
        <taxon>Bacteria</taxon>
        <taxon>Pseudomonadati</taxon>
        <taxon>Myxococcota</taxon>
        <taxon>Myxococcia</taxon>
        <taxon>Myxococcales</taxon>
        <taxon>Cystobacterineae</taxon>
        <taxon>Anaeromyxobacteraceae</taxon>
        <taxon>Anaeromyxobacter</taxon>
    </lineage>
</organism>
<dbReference type="AlphaFoldDB" id="A0A7I9VPL0"/>